<feature type="domain" description="Insertion element IS150 protein InsJ-like helix-turn-helix" evidence="2">
    <location>
        <begin position="4"/>
        <end position="37"/>
    </location>
</feature>
<feature type="region of interest" description="Disordered" evidence="1">
    <location>
        <begin position="184"/>
        <end position="203"/>
    </location>
</feature>
<evidence type="ECO:0000313" key="4">
    <source>
        <dbReference type="Proteomes" id="UP000261811"/>
    </source>
</evidence>
<dbReference type="EMBL" id="QURH01000221">
    <property type="protein sequence ID" value="RFU41304.1"/>
    <property type="molecule type" value="Genomic_DNA"/>
</dbReference>
<organism evidence="3 4">
    <name type="scientific">Actinomadura logoneensis</name>
    <dbReference type="NCBI Taxonomy" id="2293572"/>
    <lineage>
        <taxon>Bacteria</taxon>
        <taxon>Bacillati</taxon>
        <taxon>Actinomycetota</taxon>
        <taxon>Actinomycetes</taxon>
        <taxon>Streptosporangiales</taxon>
        <taxon>Thermomonosporaceae</taxon>
        <taxon>Actinomadura</taxon>
    </lineage>
</organism>
<accession>A0A372JNH2</accession>
<evidence type="ECO:0000313" key="3">
    <source>
        <dbReference type="EMBL" id="RFU41304.1"/>
    </source>
</evidence>
<protein>
    <recommendedName>
        <fullName evidence="2">Insertion element IS150 protein InsJ-like helix-turn-helix domain-containing protein</fullName>
    </recommendedName>
</protein>
<sequence length="203" mass="21085">MLAARRAGVSVRRTAELAGLSPDTVQRWLAEARAAGRRRVLQLADQSADPFRRGWALADRAALAADPADAPQHSDGKSAVALLHVAYASALARDPGLAPDEDLLAAAREAAVAATEALPVTATVPQVAAAADFGRIDAAFARLDAAAAALLAGDLAALAPHLRRVRGGDPARWRHAARALLSVPRTTVPRPLPEPDAPEARHG</sequence>
<dbReference type="InterPro" id="IPR055247">
    <property type="entry name" value="InsJ-like_HTH"/>
</dbReference>
<keyword evidence="4" id="KW-1185">Reference proteome</keyword>
<gene>
    <name evidence="3" type="ORF">DZF91_12520</name>
</gene>
<dbReference type="Proteomes" id="UP000261811">
    <property type="component" value="Unassembled WGS sequence"/>
</dbReference>
<evidence type="ECO:0000256" key="1">
    <source>
        <dbReference type="SAM" id="MobiDB-lite"/>
    </source>
</evidence>
<name>A0A372JNH2_9ACTN</name>
<evidence type="ECO:0000259" key="2">
    <source>
        <dbReference type="Pfam" id="PF13518"/>
    </source>
</evidence>
<comment type="caution">
    <text evidence="3">The sequence shown here is derived from an EMBL/GenBank/DDBJ whole genome shotgun (WGS) entry which is preliminary data.</text>
</comment>
<proteinExistence type="predicted"/>
<reference evidence="3 4" key="1">
    <citation type="submission" date="2018-08" db="EMBL/GenBank/DDBJ databases">
        <title>Actinomadura jelena sp. nov., a novel Actinomycete isolated from soil in Chad.</title>
        <authorList>
            <person name="Shi L."/>
        </authorList>
    </citation>
    <scope>NUCLEOTIDE SEQUENCE [LARGE SCALE GENOMIC DNA]</scope>
    <source>
        <strain evidence="3 4">NEAU-G17</strain>
    </source>
</reference>
<dbReference type="AlphaFoldDB" id="A0A372JNH2"/>
<dbReference type="Pfam" id="PF13518">
    <property type="entry name" value="HTH_28"/>
    <property type="match status" value="1"/>
</dbReference>